<dbReference type="EMBL" id="BRZM01000043">
    <property type="protein sequence ID" value="GLD60780.1"/>
    <property type="molecule type" value="Genomic_DNA"/>
</dbReference>
<dbReference type="AlphaFoldDB" id="A0AAD3RAD8"/>
<reference evidence="2" key="1">
    <citation type="submission" date="2022-08" db="EMBL/GenBank/DDBJ databases">
        <title>Genome sequencing of akame (Lates japonicus).</title>
        <authorList>
            <person name="Hashiguchi Y."/>
            <person name="Takahashi H."/>
        </authorList>
    </citation>
    <scope>NUCLEOTIDE SEQUENCE</scope>
    <source>
        <strain evidence="2">Kochi</strain>
    </source>
</reference>
<comment type="caution">
    <text evidence="2">The sequence shown here is derived from an EMBL/GenBank/DDBJ whole genome shotgun (WGS) entry which is preliminary data.</text>
</comment>
<keyword evidence="1" id="KW-0812">Transmembrane</keyword>
<dbReference type="Proteomes" id="UP001279410">
    <property type="component" value="Unassembled WGS sequence"/>
</dbReference>
<evidence type="ECO:0000313" key="2">
    <source>
        <dbReference type="EMBL" id="GLD60780.1"/>
    </source>
</evidence>
<keyword evidence="1" id="KW-0472">Membrane</keyword>
<gene>
    <name evidence="2" type="ORF">AKAME5_001264800</name>
</gene>
<keyword evidence="1" id="KW-1133">Transmembrane helix</keyword>
<proteinExistence type="predicted"/>
<protein>
    <submittedName>
        <fullName evidence="2">Protein AMBP-like protein</fullName>
    </submittedName>
</protein>
<evidence type="ECO:0000256" key="1">
    <source>
        <dbReference type="SAM" id="Phobius"/>
    </source>
</evidence>
<evidence type="ECO:0000313" key="3">
    <source>
        <dbReference type="Proteomes" id="UP001279410"/>
    </source>
</evidence>
<accession>A0AAD3RAD8</accession>
<keyword evidence="3" id="KW-1185">Reference proteome</keyword>
<sequence length="76" mass="8990">MNVDDELNALCPHCCWILSVFYRQVDTKTDRMQKAVILVSVLILGWTWTLQGLPVQEDVDVDQIEYEKWLCHWKIP</sequence>
<organism evidence="2 3">
    <name type="scientific">Lates japonicus</name>
    <name type="common">Japanese lates</name>
    <dbReference type="NCBI Taxonomy" id="270547"/>
    <lineage>
        <taxon>Eukaryota</taxon>
        <taxon>Metazoa</taxon>
        <taxon>Chordata</taxon>
        <taxon>Craniata</taxon>
        <taxon>Vertebrata</taxon>
        <taxon>Euteleostomi</taxon>
        <taxon>Actinopterygii</taxon>
        <taxon>Neopterygii</taxon>
        <taxon>Teleostei</taxon>
        <taxon>Neoteleostei</taxon>
        <taxon>Acanthomorphata</taxon>
        <taxon>Carangaria</taxon>
        <taxon>Carangaria incertae sedis</taxon>
        <taxon>Centropomidae</taxon>
        <taxon>Lates</taxon>
    </lineage>
</organism>
<feature type="transmembrane region" description="Helical" evidence="1">
    <location>
        <begin position="35"/>
        <end position="53"/>
    </location>
</feature>
<name>A0AAD3RAD8_LATJO</name>